<dbReference type="OrthoDB" id="9803297at2"/>
<evidence type="ECO:0000313" key="9">
    <source>
        <dbReference type="Proteomes" id="UP000030111"/>
    </source>
</evidence>
<dbReference type="Proteomes" id="UP000030111">
    <property type="component" value="Unassembled WGS sequence"/>
</dbReference>
<dbReference type="InterPro" id="IPR016211">
    <property type="entry name" value="Glu/Phe/Leu/Val/Trp_DH_bac/arc"/>
</dbReference>
<sequence>MIAEVVKANELTKIDPVFGQPSFNDHEQVVFCHDKDTGLKAIIGIHNTVLGPALGGTRMWNYANEWEALNDVLRLSRGMTYKSAISGLNLGGGKAVIIGDASKDKTPEMITRFGQFVNSLSGKYITAEDVGSTTADMDLIRDVTPYVTGISESRGGSGNPSPVTAYGVYMGMKAAAMHQFGSNNLDGKKILVQGTGHVGETLIDYLTKEGALVQISDINEEKMQYIAGKYGAKIFNGDDLYSADVDIYAPCALGATINDATINKIKAKVIAGAANNQLAVEQVHGKILMEKGIAYAPDFLINAGGIINVYAEIVGYDKAEALKRTENIYNTTLEIFHFAEANNITTHQAAMQIAQKRIDEKKKETAK</sequence>
<keyword evidence="9" id="KW-1185">Reference proteome</keyword>
<protein>
    <submittedName>
        <fullName evidence="8">Leucine dehydrogenase</fullName>
    </submittedName>
</protein>
<evidence type="ECO:0000256" key="2">
    <source>
        <dbReference type="ARBA" id="ARBA00023002"/>
    </source>
</evidence>
<keyword evidence="2 6" id="KW-0560">Oxidoreductase</keyword>
<reference evidence="8 9" key="1">
    <citation type="submission" date="2013-09" db="EMBL/GenBank/DDBJ databases">
        <authorList>
            <person name="Zeng Z."/>
            <person name="Chen C."/>
        </authorList>
    </citation>
    <scope>NUCLEOTIDE SEQUENCE [LARGE SCALE GENOMIC DNA]</scope>
    <source>
        <strain evidence="8 9">WB 4.1-42</strain>
    </source>
</reference>
<dbReference type="SUPFAM" id="SSF53223">
    <property type="entry name" value="Aminoacid dehydrogenase-like, N-terminal domain"/>
    <property type="match status" value="1"/>
</dbReference>
<dbReference type="InterPro" id="IPR006095">
    <property type="entry name" value="Glu/Leu/Phe/Val/Trp_DH"/>
</dbReference>
<evidence type="ECO:0000256" key="1">
    <source>
        <dbReference type="ARBA" id="ARBA00006382"/>
    </source>
</evidence>
<dbReference type="GO" id="GO:0016639">
    <property type="term" value="F:oxidoreductase activity, acting on the CH-NH2 group of donors, NAD or NADP as acceptor"/>
    <property type="evidence" value="ECO:0007669"/>
    <property type="project" value="InterPro"/>
</dbReference>
<dbReference type="Gene3D" id="3.40.50.720">
    <property type="entry name" value="NAD(P)-binding Rossmann-like Domain"/>
    <property type="match status" value="1"/>
</dbReference>
<dbReference type="GO" id="GO:0000166">
    <property type="term" value="F:nucleotide binding"/>
    <property type="evidence" value="ECO:0007669"/>
    <property type="project" value="UniProtKB-KW"/>
</dbReference>
<feature type="binding site" evidence="5">
    <location>
        <begin position="194"/>
        <end position="199"/>
    </location>
    <ligand>
        <name>NAD(+)</name>
        <dbReference type="ChEBI" id="CHEBI:57540"/>
    </ligand>
</feature>
<dbReference type="InterPro" id="IPR036291">
    <property type="entry name" value="NAD(P)-bd_dom_sf"/>
</dbReference>
<evidence type="ECO:0000256" key="6">
    <source>
        <dbReference type="RuleBase" id="RU004417"/>
    </source>
</evidence>
<proteinExistence type="inferred from homology"/>
<dbReference type="PIRSF" id="PIRSF000188">
    <property type="entry name" value="Phe_leu_dh"/>
    <property type="match status" value="1"/>
</dbReference>
<evidence type="ECO:0000256" key="5">
    <source>
        <dbReference type="PIRSR" id="PIRSR000188-2"/>
    </source>
</evidence>
<dbReference type="EMBL" id="JRLY01000004">
    <property type="protein sequence ID" value="KGO93750.1"/>
    <property type="molecule type" value="Genomic_DNA"/>
</dbReference>
<dbReference type="InterPro" id="IPR006097">
    <property type="entry name" value="Glu/Leu/Phe/Val/Trp_DH_dimer"/>
</dbReference>
<comment type="similarity">
    <text evidence="1 6">Belongs to the Glu/Leu/Phe/Val dehydrogenases family.</text>
</comment>
<dbReference type="FunFam" id="3.40.50.10860:FF:000010">
    <property type="entry name" value="Leucine dehydrogenase"/>
    <property type="match status" value="1"/>
</dbReference>
<dbReference type="Gene3D" id="3.40.50.10860">
    <property type="entry name" value="Leucine Dehydrogenase, chain A, domain 1"/>
    <property type="match status" value="1"/>
</dbReference>
<feature type="domain" description="Glutamate/phenylalanine/leucine/valine/L-tryptophan dehydrogenase C-terminal" evidence="7">
    <location>
        <begin position="158"/>
        <end position="366"/>
    </location>
</feature>
<dbReference type="InterPro" id="IPR046346">
    <property type="entry name" value="Aminoacid_DH-like_N_sf"/>
</dbReference>
<dbReference type="InterPro" id="IPR006096">
    <property type="entry name" value="Glu/Leu/Phe/Val/Trp_DH_C"/>
</dbReference>
<evidence type="ECO:0000259" key="7">
    <source>
        <dbReference type="SMART" id="SM00839"/>
    </source>
</evidence>
<dbReference type="CDD" id="cd01075">
    <property type="entry name" value="NAD_bind_Leu_Phe_Val_DH"/>
    <property type="match status" value="1"/>
</dbReference>
<dbReference type="PRINTS" id="PR00082">
    <property type="entry name" value="GLFDHDRGNASE"/>
</dbReference>
<keyword evidence="3 5" id="KW-0520">NAD</keyword>
<dbReference type="GO" id="GO:0006520">
    <property type="term" value="P:amino acid metabolic process"/>
    <property type="evidence" value="ECO:0007669"/>
    <property type="project" value="InterPro"/>
</dbReference>
<dbReference type="SUPFAM" id="SSF51735">
    <property type="entry name" value="NAD(P)-binding Rossmann-fold domains"/>
    <property type="match status" value="1"/>
</dbReference>
<evidence type="ECO:0000256" key="3">
    <source>
        <dbReference type="ARBA" id="ARBA00023027"/>
    </source>
</evidence>
<dbReference type="RefSeq" id="WP_026991674.1">
    <property type="nucleotide sequence ID" value="NZ_JRLY01000004.1"/>
</dbReference>
<dbReference type="PANTHER" id="PTHR42722">
    <property type="entry name" value="LEUCINE DEHYDROGENASE"/>
    <property type="match status" value="1"/>
</dbReference>
<dbReference type="PANTHER" id="PTHR42722:SF1">
    <property type="entry name" value="VALINE DEHYDROGENASE"/>
    <property type="match status" value="1"/>
</dbReference>
<dbReference type="SMART" id="SM00839">
    <property type="entry name" value="ELFV_dehydrog"/>
    <property type="match status" value="1"/>
</dbReference>
<dbReference type="eggNOG" id="COG0334">
    <property type="taxonomic scope" value="Bacteria"/>
</dbReference>
<gene>
    <name evidence="8" type="ORF">Q766_07295</name>
</gene>
<dbReference type="STRING" id="1121898.GCA_000422725_00194"/>
<evidence type="ECO:0000256" key="4">
    <source>
        <dbReference type="PIRSR" id="PIRSR000188-1"/>
    </source>
</evidence>
<keyword evidence="5" id="KW-0547">Nucleotide-binding</keyword>
<dbReference type="Pfam" id="PF02812">
    <property type="entry name" value="ELFV_dehydrog_N"/>
    <property type="match status" value="1"/>
</dbReference>
<organism evidence="8 9">
    <name type="scientific">Flavobacterium subsaxonicum WB 4.1-42 = DSM 21790</name>
    <dbReference type="NCBI Taxonomy" id="1121898"/>
    <lineage>
        <taxon>Bacteria</taxon>
        <taxon>Pseudomonadati</taxon>
        <taxon>Bacteroidota</taxon>
        <taxon>Flavobacteriia</taxon>
        <taxon>Flavobacteriales</taxon>
        <taxon>Flavobacteriaceae</taxon>
        <taxon>Flavobacterium</taxon>
    </lineage>
</organism>
<evidence type="ECO:0000313" key="8">
    <source>
        <dbReference type="EMBL" id="KGO93750.1"/>
    </source>
</evidence>
<comment type="caution">
    <text evidence="8">The sequence shown here is derived from an EMBL/GenBank/DDBJ whole genome shotgun (WGS) entry which is preliminary data.</text>
</comment>
<dbReference type="Pfam" id="PF00208">
    <property type="entry name" value="ELFV_dehydrog"/>
    <property type="match status" value="1"/>
</dbReference>
<feature type="active site" description="Proton donor/acceptor" evidence="4">
    <location>
        <position position="94"/>
    </location>
</feature>
<name>A0A0A2MZX0_9FLAO</name>
<dbReference type="AlphaFoldDB" id="A0A0A2MZX0"/>
<accession>A0A0A2MZX0</accession>